<name>A0A9X7W284_9BACL</name>
<keyword evidence="1" id="KW-1133">Transmembrane helix</keyword>
<evidence type="ECO:0000256" key="1">
    <source>
        <dbReference type="SAM" id="Phobius"/>
    </source>
</evidence>
<feature type="transmembrane region" description="Helical" evidence="1">
    <location>
        <begin position="158"/>
        <end position="183"/>
    </location>
</feature>
<accession>A0A9X7W284</accession>
<organism evidence="3 4">
    <name type="scientific">Alicyclobacillus mengziensis</name>
    <dbReference type="NCBI Taxonomy" id="2931921"/>
    <lineage>
        <taxon>Bacteria</taxon>
        <taxon>Bacillati</taxon>
        <taxon>Bacillota</taxon>
        <taxon>Bacilli</taxon>
        <taxon>Bacillales</taxon>
        <taxon>Alicyclobacillaceae</taxon>
        <taxon>Alicyclobacillus</taxon>
    </lineage>
</organism>
<feature type="transmembrane region" description="Helical" evidence="1">
    <location>
        <begin position="189"/>
        <end position="207"/>
    </location>
</feature>
<protein>
    <submittedName>
        <fullName evidence="3">Phosphatase PAP2 family protein</fullName>
    </submittedName>
</protein>
<dbReference type="PANTHER" id="PTHR14969">
    <property type="entry name" value="SPHINGOSINE-1-PHOSPHATE PHOSPHOHYDROLASE"/>
    <property type="match status" value="1"/>
</dbReference>
<feature type="transmembrane region" description="Helical" evidence="1">
    <location>
        <begin position="96"/>
        <end position="113"/>
    </location>
</feature>
<dbReference type="InterPro" id="IPR000326">
    <property type="entry name" value="PAP2/HPO"/>
</dbReference>
<dbReference type="InterPro" id="IPR036938">
    <property type="entry name" value="PAP2/HPO_sf"/>
</dbReference>
<keyword evidence="1" id="KW-0472">Membrane</keyword>
<gene>
    <name evidence="3" type="ORF">JZ786_10970</name>
</gene>
<dbReference type="SMART" id="SM00014">
    <property type="entry name" value="acidPPc"/>
    <property type="match status" value="1"/>
</dbReference>
<evidence type="ECO:0000313" key="4">
    <source>
        <dbReference type="Proteomes" id="UP000663505"/>
    </source>
</evidence>
<proteinExistence type="predicted"/>
<dbReference type="CDD" id="cd03392">
    <property type="entry name" value="PAP2_like_2"/>
    <property type="match status" value="1"/>
</dbReference>
<keyword evidence="4" id="KW-1185">Reference proteome</keyword>
<dbReference type="PANTHER" id="PTHR14969:SF13">
    <property type="entry name" value="AT30094P"/>
    <property type="match status" value="1"/>
</dbReference>
<feature type="transmembrane region" description="Helical" evidence="1">
    <location>
        <begin position="133"/>
        <end position="151"/>
    </location>
</feature>
<evidence type="ECO:0000313" key="3">
    <source>
        <dbReference type="EMBL" id="QSO49391.1"/>
    </source>
</evidence>
<dbReference type="Gene3D" id="1.20.144.10">
    <property type="entry name" value="Phosphatidic acid phosphatase type 2/haloperoxidase"/>
    <property type="match status" value="2"/>
</dbReference>
<dbReference type="EMBL" id="CP071182">
    <property type="protein sequence ID" value="QSO49391.1"/>
    <property type="molecule type" value="Genomic_DNA"/>
</dbReference>
<dbReference type="KEGG" id="afx:JZ786_10970"/>
<dbReference type="Pfam" id="PF01569">
    <property type="entry name" value="PAP2"/>
    <property type="match status" value="1"/>
</dbReference>
<dbReference type="SUPFAM" id="SSF48317">
    <property type="entry name" value="Acid phosphatase/Vanadium-dependent haloperoxidase"/>
    <property type="match status" value="1"/>
</dbReference>
<dbReference type="RefSeq" id="WP_206658702.1">
    <property type="nucleotide sequence ID" value="NZ_CP071182.1"/>
</dbReference>
<reference evidence="3 4" key="1">
    <citation type="submission" date="2021-02" db="EMBL/GenBank/DDBJ databases">
        <title>Alicyclobacillus curvatus sp. nov. and Alicyclobacillus mengziensis sp. nov., two acidophilic bacteria isolated from acid mine drainage.</title>
        <authorList>
            <person name="Huang Y."/>
        </authorList>
    </citation>
    <scope>NUCLEOTIDE SEQUENCE [LARGE SCALE GENOMIC DNA]</scope>
    <source>
        <strain evidence="3 4">S30H14</strain>
    </source>
</reference>
<dbReference type="Proteomes" id="UP000663505">
    <property type="component" value="Chromosome"/>
</dbReference>
<dbReference type="AlphaFoldDB" id="A0A9X7W284"/>
<feature type="transmembrane region" description="Helical" evidence="1">
    <location>
        <begin position="12"/>
        <end position="29"/>
    </location>
</feature>
<keyword evidence="1" id="KW-0812">Transmembrane</keyword>
<feature type="transmembrane region" description="Helical" evidence="1">
    <location>
        <begin position="62"/>
        <end position="84"/>
    </location>
</feature>
<evidence type="ECO:0000259" key="2">
    <source>
        <dbReference type="SMART" id="SM00014"/>
    </source>
</evidence>
<sequence>MIVRSHQKRHLLTSVFVILSFLMAFAVFVERLEVHRLMGFDGRIIRLVQRKIDNPLTEFMKFFTFLGSPPVVATFVALTAGLLYRNGHRREALGMVMANAAGAGFNEGLKYMFRRQRPDIHRLVPVHGYSFPSGHSMGSVMFYGTLFYFLFRRASNWLLKAIALVASTFMVLVTGMSRIYLGVHYPSDVISGYAAAGAWLSASMKGFRAFSMDERE</sequence>
<feature type="domain" description="Phosphatidic acid phosphatase type 2/haloperoxidase" evidence="2">
    <location>
        <begin position="92"/>
        <end position="204"/>
    </location>
</feature>